<evidence type="ECO:0000256" key="5">
    <source>
        <dbReference type="ARBA" id="ARBA00022490"/>
    </source>
</evidence>
<dbReference type="Gene3D" id="1.10.12.70">
    <property type="match status" value="1"/>
</dbReference>
<dbReference type="GO" id="GO:0004674">
    <property type="term" value="F:protein serine/threonine kinase activity"/>
    <property type="evidence" value="ECO:0007669"/>
    <property type="project" value="UniProtKB-KW"/>
</dbReference>
<keyword evidence="11" id="KW-0418">Kinase</keyword>
<evidence type="ECO:0000256" key="17">
    <source>
        <dbReference type="SAM" id="Coils"/>
    </source>
</evidence>
<evidence type="ECO:0000256" key="4">
    <source>
        <dbReference type="ARBA" id="ARBA00012513"/>
    </source>
</evidence>
<dbReference type="InterPro" id="IPR011009">
    <property type="entry name" value="Kinase-like_dom_sf"/>
</dbReference>
<evidence type="ECO:0000256" key="10">
    <source>
        <dbReference type="ARBA" id="ARBA00022741"/>
    </source>
</evidence>
<dbReference type="Pfam" id="PF20929">
    <property type="entry name" value="PDCD10_N"/>
    <property type="match status" value="1"/>
</dbReference>
<dbReference type="InterPro" id="IPR048288">
    <property type="entry name" value="PDCD10_N"/>
</dbReference>
<dbReference type="InterPro" id="IPR017441">
    <property type="entry name" value="Protein_kinase_ATP_BS"/>
</dbReference>
<dbReference type="PANTHER" id="PTHR48012">
    <property type="entry name" value="STERILE20-LIKE KINASE, ISOFORM B-RELATED"/>
    <property type="match status" value="1"/>
</dbReference>
<dbReference type="GO" id="GO:0046872">
    <property type="term" value="F:metal ion binding"/>
    <property type="evidence" value="ECO:0007669"/>
    <property type="project" value="UniProtKB-KW"/>
</dbReference>
<accession>A0AAW0ZWQ3</accession>
<comment type="cofactor">
    <cofactor evidence="1">
        <name>Mg(2+)</name>
        <dbReference type="ChEBI" id="CHEBI:18420"/>
    </cofactor>
</comment>
<evidence type="ECO:0000256" key="18">
    <source>
        <dbReference type="SAM" id="MobiDB-lite"/>
    </source>
</evidence>
<dbReference type="SUPFAM" id="SSF56112">
    <property type="entry name" value="Protein kinase-like (PK-like)"/>
    <property type="match status" value="1"/>
</dbReference>
<dbReference type="CDD" id="cd06609">
    <property type="entry name" value="STKc_MST3_like"/>
    <property type="match status" value="1"/>
</dbReference>
<dbReference type="PANTHER" id="PTHR48012:SF10">
    <property type="entry name" value="FI20177P1"/>
    <property type="match status" value="1"/>
</dbReference>
<comment type="catalytic activity">
    <reaction evidence="14">
        <text>L-threonyl-[protein] + ATP = O-phospho-L-threonyl-[protein] + ADP + H(+)</text>
        <dbReference type="Rhea" id="RHEA:46608"/>
        <dbReference type="Rhea" id="RHEA-COMP:11060"/>
        <dbReference type="Rhea" id="RHEA-COMP:11605"/>
        <dbReference type="ChEBI" id="CHEBI:15378"/>
        <dbReference type="ChEBI" id="CHEBI:30013"/>
        <dbReference type="ChEBI" id="CHEBI:30616"/>
        <dbReference type="ChEBI" id="CHEBI:61977"/>
        <dbReference type="ChEBI" id="CHEBI:456216"/>
        <dbReference type="EC" id="2.7.11.1"/>
    </reaction>
</comment>
<dbReference type="Pfam" id="PF00069">
    <property type="entry name" value="Pkinase"/>
    <property type="match status" value="1"/>
</dbReference>
<dbReference type="GO" id="GO:0005737">
    <property type="term" value="C:cytoplasm"/>
    <property type="evidence" value="ECO:0007669"/>
    <property type="project" value="UniProtKB-SubCell"/>
</dbReference>
<evidence type="ECO:0000256" key="2">
    <source>
        <dbReference type="ARBA" id="ARBA00004496"/>
    </source>
</evidence>
<dbReference type="AlphaFoldDB" id="A0AAW0ZWQ3"/>
<keyword evidence="5" id="KW-0963">Cytoplasm</keyword>
<keyword evidence="8" id="KW-0808">Transferase</keyword>
<evidence type="ECO:0000259" key="19">
    <source>
        <dbReference type="PROSITE" id="PS50011"/>
    </source>
</evidence>
<evidence type="ECO:0000313" key="21">
    <source>
        <dbReference type="Proteomes" id="UP001432146"/>
    </source>
</evidence>
<name>A0AAW0ZWQ3_9HYME</name>
<comment type="caution">
    <text evidence="20">The sequence shown here is derived from an EMBL/GenBank/DDBJ whole genome shotgun (WGS) entry which is preliminary data.</text>
</comment>
<evidence type="ECO:0000256" key="1">
    <source>
        <dbReference type="ARBA" id="ARBA00001946"/>
    </source>
</evidence>
<keyword evidence="17" id="KW-0175">Coiled coil</keyword>
<keyword evidence="13" id="KW-0460">Magnesium</keyword>
<feature type="coiled-coil region" evidence="17">
    <location>
        <begin position="134"/>
        <end position="161"/>
    </location>
</feature>
<keyword evidence="12 16" id="KW-0067">ATP-binding</keyword>
<evidence type="ECO:0000256" key="9">
    <source>
        <dbReference type="ARBA" id="ARBA00022723"/>
    </source>
</evidence>
<dbReference type="InterPro" id="IPR046409">
    <property type="entry name" value="PDC10_dimerisation_sf"/>
</dbReference>
<gene>
    <name evidence="20" type="ORF">QLX08_005730</name>
</gene>
<feature type="compositionally biased region" description="Basic and acidic residues" evidence="18">
    <location>
        <begin position="575"/>
        <end position="594"/>
    </location>
</feature>
<evidence type="ECO:0000256" key="7">
    <source>
        <dbReference type="ARBA" id="ARBA00022553"/>
    </source>
</evidence>
<keyword evidence="21" id="KW-1185">Reference proteome</keyword>
<dbReference type="EC" id="2.7.11.1" evidence="4"/>
<evidence type="ECO:0000256" key="12">
    <source>
        <dbReference type="ARBA" id="ARBA00022840"/>
    </source>
</evidence>
<evidence type="ECO:0000256" key="14">
    <source>
        <dbReference type="ARBA" id="ARBA00047899"/>
    </source>
</evidence>
<evidence type="ECO:0000256" key="3">
    <source>
        <dbReference type="ARBA" id="ARBA00008874"/>
    </source>
</evidence>
<dbReference type="PROSITE" id="PS00107">
    <property type="entry name" value="PROTEIN_KINASE_ATP"/>
    <property type="match status" value="1"/>
</dbReference>
<feature type="binding site" evidence="16">
    <location>
        <position position="137"/>
    </location>
    <ligand>
        <name>ATP</name>
        <dbReference type="ChEBI" id="CHEBI:30616"/>
    </ligand>
</feature>
<feature type="compositionally biased region" description="Basic and acidic residues" evidence="18">
    <location>
        <begin position="501"/>
        <end position="566"/>
    </location>
</feature>
<keyword evidence="9" id="KW-0479">Metal-binding</keyword>
<dbReference type="InterPro" id="IPR000719">
    <property type="entry name" value="Prot_kinase_dom"/>
</dbReference>
<comment type="similarity">
    <text evidence="3">Belongs to the protein kinase superfamily. STE Ser/Thr protein kinase family. STE20 subfamily.</text>
</comment>
<keyword evidence="10 16" id="KW-0547">Nucleotide-binding</keyword>
<organism evidence="20 21">
    <name type="scientific">Tetragonisca angustula</name>
    <dbReference type="NCBI Taxonomy" id="166442"/>
    <lineage>
        <taxon>Eukaryota</taxon>
        <taxon>Metazoa</taxon>
        <taxon>Ecdysozoa</taxon>
        <taxon>Arthropoda</taxon>
        <taxon>Hexapoda</taxon>
        <taxon>Insecta</taxon>
        <taxon>Pterygota</taxon>
        <taxon>Neoptera</taxon>
        <taxon>Endopterygota</taxon>
        <taxon>Hymenoptera</taxon>
        <taxon>Apocrita</taxon>
        <taxon>Aculeata</taxon>
        <taxon>Apoidea</taxon>
        <taxon>Anthophila</taxon>
        <taxon>Apidae</taxon>
        <taxon>Tetragonisca</taxon>
    </lineage>
</organism>
<proteinExistence type="inferred from homology"/>
<feature type="domain" description="Protein kinase" evidence="19">
    <location>
        <begin position="108"/>
        <end position="358"/>
    </location>
</feature>
<feature type="compositionally biased region" description="Polar residues" evidence="18">
    <location>
        <begin position="1"/>
        <end position="11"/>
    </location>
</feature>
<dbReference type="GO" id="GO:0005524">
    <property type="term" value="F:ATP binding"/>
    <property type="evidence" value="ECO:0007669"/>
    <property type="project" value="UniProtKB-UniRule"/>
</dbReference>
<dbReference type="PROSITE" id="PS50011">
    <property type="entry name" value="PROTEIN_KINASE_DOM"/>
    <property type="match status" value="1"/>
</dbReference>
<dbReference type="Proteomes" id="UP001432146">
    <property type="component" value="Unassembled WGS sequence"/>
</dbReference>
<evidence type="ECO:0000313" key="20">
    <source>
        <dbReference type="EMBL" id="KAK9302115.1"/>
    </source>
</evidence>
<feature type="compositionally biased region" description="Polar residues" evidence="18">
    <location>
        <begin position="74"/>
        <end position="86"/>
    </location>
</feature>
<feature type="compositionally biased region" description="Acidic residues" evidence="18">
    <location>
        <begin position="385"/>
        <end position="394"/>
    </location>
</feature>
<dbReference type="EMBL" id="JAWNGG020000099">
    <property type="protein sequence ID" value="KAK9302115.1"/>
    <property type="molecule type" value="Genomic_DNA"/>
</dbReference>
<comment type="subcellular location">
    <subcellularLocation>
        <location evidence="2">Cytoplasm</location>
    </subcellularLocation>
</comment>
<protein>
    <recommendedName>
        <fullName evidence="4">non-specific serine/threonine protein kinase</fullName>
        <ecNumber evidence="4">2.7.11.1</ecNumber>
    </recommendedName>
</protein>
<evidence type="ECO:0000256" key="15">
    <source>
        <dbReference type="ARBA" id="ARBA00048679"/>
    </source>
</evidence>
<dbReference type="FunFam" id="3.30.200.20:FF:000092">
    <property type="entry name" value="Serine/threonine-protein kinase 24"/>
    <property type="match status" value="1"/>
</dbReference>
<dbReference type="Gene3D" id="1.10.510.10">
    <property type="entry name" value="Transferase(Phosphotransferase) domain 1"/>
    <property type="match status" value="1"/>
</dbReference>
<evidence type="ECO:0000256" key="8">
    <source>
        <dbReference type="ARBA" id="ARBA00022679"/>
    </source>
</evidence>
<feature type="region of interest" description="Disordered" evidence="18">
    <location>
        <begin position="1"/>
        <end position="105"/>
    </location>
</feature>
<reference evidence="20 21" key="1">
    <citation type="submission" date="2024-05" db="EMBL/GenBank/DDBJ databases">
        <title>The nuclear and mitochondrial genome assemblies of Tetragonisca angustula (Apidae: Meliponini), a tiny yet remarkable pollinator in the Neotropics.</title>
        <authorList>
            <person name="Ferrari R."/>
            <person name="Ricardo P.C."/>
            <person name="Dias F.C."/>
            <person name="Araujo N.S."/>
            <person name="Soares D.O."/>
            <person name="Zhou Q.-S."/>
            <person name="Zhu C.-D."/>
            <person name="Coutinho L."/>
            <person name="Airas M.C."/>
            <person name="Batista T.M."/>
        </authorList>
    </citation>
    <scope>NUCLEOTIDE SEQUENCE [LARGE SCALE GENOMIC DNA]</scope>
    <source>
        <strain evidence="20">ASF017062</strain>
        <tissue evidence="20">Abdomen</tissue>
    </source>
</reference>
<feature type="region of interest" description="Disordered" evidence="18">
    <location>
        <begin position="378"/>
        <end position="598"/>
    </location>
</feature>
<dbReference type="FunFam" id="1.10.510.10:FF:000411">
    <property type="entry name" value="Probable Ste20-like kinase Don3"/>
    <property type="match status" value="1"/>
</dbReference>
<sequence length="689" mass="77792">MRNGGQPQQTAVMAPPHLNGSAQFVSGGYVGYVPRQSWGQFQGPQHPRSTARPLSHPPPPPPPSRRESQQRPSGNGSANLKSTSLPHSRPPGTHRSAAPSKVDPELIFTKQERIGKGSFGEVFKGIDNRTQQVVAIKIIDLEEAEDEIEDIQQEIMVLSQCDSPYVTKYYGSYLKGTKLWIIMEYLGGGSALDLMKAGNFEEMHIAVILREVLKGLDYLHSERKLHRDIKAANVLLSEMGDVKLADFGVAGQLTNTTSKRNTFVGTPFWMAPEVIKQASYDSKADIWSLGITAIELAKGEPPNSELHPMRVLFLIPKNNPPQLTGNYTKQFKEFVEACLNKDPENRPTAKELLKFQFIRKAKKNSYLIDLIDRYKKWKSQRSEESETESENSDSEESKQDSDMDEPWIMTVKGPHGVKGSVVPMLPLDEQPASLTLTHTPNHRSTNHNQQTKPHANGASRSPPKDSTLNHYRSESRDSVRDGQTKHTPSRPHEAAPPPPVDTREKREDRDYRDFNRDSSLREMRDSRDSRDRERDREARERERERDRDRDRDREREFNAKEKRNSKPDVPVVPMVDHRPGEDKQRPRSSQELKHPRSAVLSGVVLPLLSELQRKHQYSARDNNGEGGSGIGKNGGAIEELRNAFETAERTSPGMTETLVKELIKSLVPADHSPEGCLYMLMEKVVIRDT</sequence>
<dbReference type="Gene3D" id="3.30.200.20">
    <property type="entry name" value="Phosphorylase Kinase, domain 1"/>
    <property type="match status" value="1"/>
</dbReference>
<feature type="compositionally biased region" description="Basic and acidic residues" evidence="18">
    <location>
        <begin position="471"/>
        <end position="484"/>
    </location>
</feature>
<keyword evidence="7" id="KW-0597">Phosphoprotein</keyword>
<dbReference type="InterPro" id="IPR050629">
    <property type="entry name" value="STE20/SPS1-PAK"/>
</dbReference>
<evidence type="ECO:0000256" key="11">
    <source>
        <dbReference type="ARBA" id="ARBA00022777"/>
    </source>
</evidence>
<comment type="catalytic activity">
    <reaction evidence="15">
        <text>L-seryl-[protein] + ATP = O-phospho-L-seryl-[protein] + ADP + H(+)</text>
        <dbReference type="Rhea" id="RHEA:17989"/>
        <dbReference type="Rhea" id="RHEA-COMP:9863"/>
        <dbReference type="Rhea" id="RHEA-COMP:11604"/>
        <dbReference type="ChEBI" id="CHEBI:15378"/>
        <dbReference type="ChEBI" id="CHEBI:29999"/>
        <dbReference type="ChEBI" id="CHEBI:30616"/>
        <dbReference type="ChEBI" id="CHEBI:83421"/>
        <dbReference type="ChEBI" id="CHEBI:456216"/>
        <dbReference type="EC" id="2.7.11.1"/>
    </reaction>
</comment>
<keyword evidence="6" id="KW-0723">Serine/threonine-protein kinase</keyword>
<dbReference type="SMART" id="SM00220">
    <property type="entry name" value="S_TKc"/>
    <property type="match status" value="1"/>
</dbReference>
<evidence type="ECO:0000256" key="13">
    <source>
        <dbReference type="ARBA" id="ARBA00022842"/>
    </source>
</evidence>
<evidence type="ECO:0000256" key="6">
    <source>
        <dbReference type="ARBA" id="ARBA00022527"/>
    </source>
</evidence>
<evidence type="ECO:0000256" key="16">
    <source>
        <dbReference type="PROSITE-ProRule" id="PRU10141"/>
    </source>
</evidence>